<protein>
    <submittedName>
        <fullName evidence="1">Uncharacterized protein</fullName>
    </submittedName>
</protein>
<name>A0A239XMN2_STRAI</name>
<evidence type="ECO:0000313" key="1">
    <source>
        <dbReference type="EMBL" id="SNV47630.1"/>
    </source>
</evidence>
<accession>A0A239XMN2</accession>
<reference evidence="1 2" key="1">
    <citation type="submission" date="2017-06" db="EMBL/GenBank/DDBJ databases">
        <authorList>
            <consortium name="Pathogen Informatics"/>
        </authorList>
    </citation>
    <scope>NUCLEOTIDE SEQUENCE [LARGE SCALE GENOMIC DNA]</scope>
    <source>
        <strain evidence="1 2">NCTC11291</strain>
    </source>
</reference>
<sequence>MENRFTNFNKAKEEVKESDYKTEVVIEEEKKKTYSFTLLPSERQMLKELANQSSIRVSDSQFLGSIIREKYSQLKQEQDESASMKVWLFGNTFLRCFLM</sequence>
<dbReference type="Proteomes" id="UP000215144">
    <property type="component" value="Chromosome 1"/>
</dbReference>
<organism evidence="1 2">
    <name type="scientific">Streptococcus acidominimus</name>
    <dbReference type="NCBI Taxonomy" id="1326"/>
    <lineage>
        <taxon>Bacteria</taxon>
        <taxon>Bacillati</taxon>
        <taxon>Bacillota</taxon>
        <taxon>Bacilli</taxon>
        <taxon>Lactobacillales</taxon>
        <taxon>Streptococcaceae</taxon>
        <taxon>Streptococcus</taxon>
    </lineage>
</organism>
<dbReference type="AlphaFoldDB" id="A0A239XMN2"/>
<evidence type="ECO:0000313" key="2">
    <source>
        <dbReference type="Proteomes" id="UP000215144"/>
    </source>
</evidence>
<dbReference type="EMBL" id="LT906454">
    <property type="protein sequence ID" value="SNV47630.1"/>
    <property type="molecule type" value="Genomic_DNA"/>
</dbReference>
<gene>
    <name evidence="1" type="ORF">SAMEA4504048_02392</name>
</gene>
<proteinExistence type="predicted"/>
<dbReference type="KEGG" id="saco:SAME_02392"/>